<dbReference type="RefSeq" id="WP_171157748.1">
    <property type="nucleotide sequence ID" value="NZ_JABENB010000003.1"/>
</dbReference>
<dbReference type="CDD" id="cd06121">
    <property type="entry name" value="cupin_YML079wp"/>
    <property type="match status" value="1"/>
</dbReference>
<sequence length="148" mass="15759">MTGALPSWAEGLGLQAHPEGGWYAETYRHAGTFTPGSPYDGARNLGTGIYFLLLPGESSAWHRVRSDELWLWHRGGPLTLSLGGDAQSPGVATDLTLGPAVEDGQRPQGLVPGGHWQAARPAADEPVLVSCVVVPGFDFADFELQDDH</sequence>
<evidence type="ECO:0000313" key="2">
    <source>
        <dbReference type="EMBL" id="NNG40919.1"/>
    </source>
</evidence>
<dbReference type="AlphaFoldDB" id="A0A849AKM4"/>
<dbReference type="Gene3D" id="2.60.120.10">
    <property type="entry name" value="Jelly Rolls"/>
    <property type="match status" value="1"/>
</dbReference>
<evidence type="ECO:0000313" key="3">
    <source>
        <dbReference type="Proteomes" id="UP000557772"/>
    </source>
</evidence>
<dbReference type="Pfam" id="PF06172">
    <property type="entry name" value="Cupin_5"/>
    <property type="match status" value="1"/>
</dbReference>
<comment type="caution">
    <text evidence="2">The sequence shown here is derived from an EMBL/GenBank/DDBJ whole genome shotgun (WGS) entry which is preliminary data.</text>
</comment>
<accession>A0A849AKM4</accession>
<name>A0A849AKM4_9MICO</name>
<organism evidence="2 3">
    <name type="scientific">Flexivirga aerilata</name>
    <dbReference type="NCBI Taxonomy" id="1656889"/>
    <lineage>
        <taxon>Bacteria</taxon>
        <taxon>Bacillati</taxon>
        <taxon>Actinomycetota</taxon>
        <taxon>Actinomycetes</taxon>
        <taxon>Micrococcales</taxon>
        <taxon>Dermacoccaceae</taxon>
        <taxon>Flexivirga</taxon>
    </lineage>
</organism>
<gene>
    <name evidence="2" type="ORF">HJ588_16800</name>
</gene>
<protein>
    <submittedName>
        <fullName evidence="2">Cupin domain-containing protein</fullName>
    </submittedName>
</protein>
<dbReference type="Proteomes" id="UP000557772">
    <property type="component" value="Unassembled WGS sequence"/>
</dbReference>
<dbReference type="EMBL" id="JABENB010000003">
    <property type="protein sequence ID" value="NNG40919.1"/>
    <property type="molecule type" value="Genomic_DNA"/>
</dbReference>
<evidence type="ECO:0000259" key="1">
    <source>
        <dbReference type="Pfam" id="PF06172"/>
    </source>
</evidence>
<feature type="domain" description="DUF985" evidence="1">
    <location>
        <begin position="8"/>
        <end position="144"/>
    </location>
</feature>
<dbReference type="PANTHER" id="PTHR33387:SF3">
    <property type="entry name" value="DUF985 DOMAIN-CONTAINING PROTEIN"/>
    <property type="match status" value="1"/>
</dbReference>
<dbReference type="InterPro" id="IPR009327">
    <property type="entry name" value="Cupin_DUF985"/>
</dbReference>
<dbReference type="PANTHER" id="PTHR33387">
    <property type="entry name" value="RMLC-LIKE JELLY ROLL FOLD PROTEIN"/>
    <property type="match status" value="1"/>
</dbReference>
<proteinExistence type="predicted"/>
<keyword evidence="3" id="KW-1185">Reference proteome</keyword>
<dbReference type="InterPro" id="IPR011051">
    <property type="entry name" value="RmlC_Cupin_sf"/>
</dbReference>
<dbReference type="InterPro" id="IPR014710">
    <property type="entry name" value="RmlC-like_jellyroll"/>
</dbReference>
<reference evidence="2 3" key="1">
    <citation type="submission" date="2020-05" db="EMBL/GenBank/DDBJ databases">
        <title>Flexivirga sp. ID2601S isolated from air conditioner.</title>
        <authorList>
            <person name="Kim D.H."/>
        </authorList>
    </citation>
    <scope>NUCLEOTIDE SEQUENCE [LARGE SCALE GENOMIC DNA]</scope>
    <source>
        <strain evidence="2 3">ID2601S</strain>
    </source>
</reference>
<dbReference type="SUPFAM" id="SSF51182">
    <property type="entry name" value="RmlC-like cupins"/>
    <property type="match status" value="1"/>
</dbReference>
<dbReference type="InterPro" id="IPR039935">
    <property type="entry name" value="YML079W-like"/>
</dbReference>